<dbReference type="GO" id="GO:0004181">
    <property type="term" value="F:metallocarboxypeptidase activity"/>
    <property type="evidence" value="ECO:0000318"/>
    <property type="project" value="GO_Central"/>
</dbReference>
<feature type="compositionally biased region" description="Gly residues" evidence="22">
    <location>
        <begin position="346"/>
        <end position="355"/>
    </location>
</feature>
<dbReference type="Gene3D" id="3.40.630.10">
    <property type="entry name" value="Zn peptidases"/>
    <property type="match status" value="2"/>
</dbReference>
<evidence type="ECO:0000256" key="17">
    <source>
        <dbReference type="ARBA" id="ARBA00026108"/>
    </source>
</evidence>
<keyword evidence="7" id="KW-0645">Protease</keyword>
<keyword evidence="6" id="KW-0963">Cytoplasm</keyword>
<feature type="compositionally biased region" description="Basic and acidic residues" evidence="22">
    <location>
        <begin position="1075"/>
        <end position="1094"/>
    </location>
</feature>
<feature type="compositionally biased region" description="Basic and acidic residues" evidence="22">
    <location>
        <begin position="361"/>
        <end position="371"/>
    </location>
</feature>
<evidence type="ECO:0000256" key="19">
    <source>
        <dbReference type="ARBA" id="ARBA00032928"/>
    </source>
</evidence>
<keyword evidence="10" id="KW-0862">Zinc</keyword>
<reference evidence="25" key="1">
    <citation type="submission" date="2015-02" db="EMBL/GenBank/DDBJ databases">
        <title>Genome sequencing for Strongylocentrotus purpuratus.</title>
        <authorList>
            <person name="Murali S."/>
            <person name="Liu Y."/>
            <person name="Vee V."/>
            <person name="English A."/>
            <person name="Wang M."/>
            <person name="Skinner E."/>
            <person name="Han Y."/>
            <person name="Muzny D.M."/>
            <person name="Worley K.C."/>
            <person name="Gibbs R.A."/>
        </authorList>
    </citation>
    <scope>NUCLEOTIDE SEQUENCE</scope>
</reference>
<dbReference type="Pfam" id="PF18027">
    <property type="entry name" value="Pepdidase_M14_N"/>
    <property type="match status" value="1"/>
</dbReference>
<comment type="cofactor">
    <cofactor evidence="1">
        <name>Zn(2+)</name>
        <dbReference type="ChEBI" id="CHEBI:29105"/>
    </cofactor>
</comment>
<comment type="similarity">
    <text evidence="5 21">Belongs to the peptidase M14 family.</text>
</comment>
<dbReference type="Pfam" id="PF00246">
    <property type="entry name" value="Peptidase_M14"/>
    <property type="match status" value="1"/>
</dbReference>
<feature type="domain" description="Peptidase M14" evidence="23">
    <location>
        <begin position="151"/>
        <end position="659"/>
    </location>
</feature>
<proteinExistence type="inferred from homology"/>
<feature type="compositionally biased region" description="Basic and acidic residues" evidence="22">
    <location>
        <begin position="456"/>
        <end position="465"/>
    </location>
</feature>
<evidence type="ECO:0000256" key="22">
    <source>
        <dbReference type="SAM" id="MobiDB-lite"/>
    </source>
</evidence>
<feature type="region of interest" description="Disordered" evidence="22">
    <location>
        <begin position="454"/>
        <end position="473"/>
    </location>
</feature>
<feature type="active site" description="Proton donor/acceptor" evidence="21">
    <location>
        <position position="605"/>
    </location>
</feature>
<dbReference type="GO" id="GO:0005819">
    <property type="term" value="C:spindle"/>
    <property type="evidence" value="ECO:0007669"/>
    <property type="project" value="UniProtKB-SubCell"/>
</dbReference>
<feature type="compositionally biased region" description="Low complexity" evidence="22">
    <location>
        <begin position="727"/>
        <end position="741"/>
    </location>
</feature>
<evidence type="ECO:0000256" key="12">
    <source>
        <dbReference type="ARBA" id="ARBA00023212"/>
    </source>
</evidence>
<sequence length="1201" mass="132600">MECRLAGLLFTSKFDSGNLARVERVSSDDDEDGTGHRVGDANAAPDYEFNLWTNPDCGGTEFENGNRTWFHFAVKGCPMNKLIKFNIMNMNKQGKLYNQGLAPVVKVLPQKPKWERIRDRPYHETVDGQFILSFTYRFEYRFSTVYFAFCYPYSYTEYQDKFTELDNKFSSRNYDSGCPNSAIYYHREVLCHSLDKLRVDLITISSCHGLTTEREPRLHRLFPDTSTQRARKFKGKRVYFLSSRVHPGETPASFVFNGFFDFILRSKDERACQLRKQYVFKLVPLLNPDGVQRGYYRTDQRGVNLNRVYVNPDPELHPSIFAAKSVVQHHHVNSRVMRSSVDSGRGRGIPPGGGVTPVSHDGMRRNERTEGTDNAEEGTEVRAELGKDKFVIEKKGVGANAILVVHRGSKLDNSSPLLSNDEEKRYSPNEGGINSYGDGLTPGNDLLFLPNSTSHNGKEISRDDASVDDSDVESDIGMKTQTPLSSNQSNNNAQQVLPVNCGDTDPMSIPSEESGIAFYVDLHGHASKRGCFIYGNFHEDEERQTENLLFPKLIAMNSAHFDFDGCNFTEKNMYTKDRRDGMSKEGSGRVGIYKATGIIHSYTLECNYNSGRFVNSLAPASNDEGRASPPPLAGYPPKYGPQHYEEVGRATAIAALDITDTNPWSRLAGTESGSVHGVRAWVQRYLRSMRGAPSLPKKMSRVASKTSSLVATVMTPAKPNRTNLFHSGNSGNNAGISNTTSYSNAQQNTSNSPKRNLHSKPLGPVRETRASMERRKHLATLQGTGVSTSTASSAASASTTTTTVGVASTLPSGGRNFTIPLPLTHHKQSPPSTTRSLKAGPAWAHKKNKSDTALGKNAIESGGGQKESSNQLSPRTLLSKSTNNLGTFTRHGGPMASSTLPSVVTELLNSVMINALEGSQGGDKEQSHAFSTASTAQQRTAMYVKNHGSTVLSPSTSDAVHTVKLEFPPTAPSALSPKGHQSLFPRQHMTIDLRASSSQPAQHHGNIHVQGEKSDLKALGSLCLHEDSQQDSADKTKKRRKKVNGPKRRSISHSPSRKSQKNSHRAALTKGGKHSGTDSDPERLMNRRTTERTRQRSLTSSLSDPTPNDLHPMSEHTTFASHGDRRRDSTPKRSRSIGSMQEPSYLKSKVGSPIKKSNSFTGGRRDSSVSYQVVELNELLQRRQSQKTPIPVKKIGFWVDF</sequence>
<feature type="compositionally biased region" description="Polar residues" evidence="22">
    <location>
        <begin position="866"/>
        <end position="887"/>
    </location>
</feature>
<evidence type="ECO:0000256" key="4">
    <source>
        <dbReference type="ARBA" id="ARBA00004214"/>
    </source>
</evidence>
<keyword evidence="13" id="KW-0539">Nucleus</keyword>
<evidence type="ECO:0000313" key="25">
    <source>
        <dbReference type="Proteomes" id="UP000007110"/>
    </source>
</evidence>
<dbReference type="GO" id="GO:0015630">
    <property type="term" value="C:microtubule cytoskeleton"/>
    <property type="evidence" value="ECO:0000318"/>
    <property type="project" value="GO_Central"/>
</dbReference>
<dbReference type="PANTHER" id="PTHR12756">
    <property type="entry name" value="CYTOSOLIC CARBOXYPEPTIDASE"/>
    <property type="match status" value="1"/>
</dbReference>
<feature type="region of interest" description="Disordered" evidence="22">
    <location>
        <begin position="1027"/>
        <end position="1167"/>
    </location>
</feature>
<dbReference type="InterPro" id="IPR000834">
    <property type="entry name" value="Peptidase_M14"/>
</dbReference>
<evidence type="ECO:0000256" key="8">
    <source>
        <dbReference type="ARBA" id="ARBA00022723"/>
    </source>
</evidence>
<dbReference type="GO" id="GO:0008270">
    <property type="term" value="F:zinc ion binding"/>
    <property type="evidence" value="ECO:0007669"/>
    <property type="project" value="InterPro"/>
</dbReference>
<dbReference type="InterPro" id="IPR034286">
    <property type="entry name" value="M14_AGBL5-like"/>
</dbReference>
<evidence type="ECO:0000256" key="14">
    <source>
        <dbReference type="ARBA" id="ARBA00024141"/>
    </source>
</evidence>
<feature type="region of interest" description="Disordered" evidence="22">
    <location>
        <begin position="336"/>
        <end position="379"/>
    </location>
</feature>
<dbReference type="FunCoup" id="A0A7M7SXT5">
    <property type="interactions" value="880"/>
</dbReference>
<organism evidence="24 25">
    <name type="scientific">Strongylocentrotus purpuratus</name>
    <name type="common">Purple sea urchin</name>
    <dbReference type="NCBI Taxonomy" id="7668"/>
    <lineage>
        <taxon>Eukaryota</taxon>
        <taxon>Metazoa</taxon>
        <taxon>Echinodermata</taxon>
        <taxon>Eleutherozoa</taxon>
        <taxon>Echinozoa</taxon>
        <taxon>Echinoidea</taxon>
        <taxon>Euechinoidea</taxon>
        <taxon>Echinacea</taxon>
        <taxon>Camarodonta</taxon>
        <taxon>Echinidea</taxon>
        <taxon>Strongylocentrotidae</taxon>
        <taxon>Strongylocentrotus</taxon>
    </lineage>
</organism>
<evidence type="ECO:0000256" key="9">
    <source>
        <dbReference type="ARBA" id="ARBA00022801"/>
    </source>
</evidence>
<evidence type="ECO:0000256" key="16">
    <source>
        <dbReference type="ARBA" id="ARBA00024627"/>
    </source>
</evidence>
<feature type="region of interest" description="Disordered" evidence="22">
    <location>
        <begin position="717"/>
        <end position="897"/>
    </location>
</feature>
<dbReference type="OrthoDB" id="10253041at2759"/>
<dbReference type="RefSeq" id="XP_030839187.1">
    <property type="nucleotide sequence ID" value="XM_030983327.1"/>
</dbReference>
<dbReference type="Gene3D" id="2.60.40.3120">
    <property type="match status" value="1"/>
</dbReference>
<evidence type="ECO:0000256" key="20">
    <source>
        <dbReference type="ARBA" id="ARBA00047714"/>
    </source>
</evidence>
<evidence type="ECO:0000256" key="18">
    <source>
        <dbReference type="ARBA" id="ARBA00032753"/>
    </source>
</evidence>
<dbReference type="GeneID" id="764034"/>
<dbReference type="Proteomes" id="UP000007110">
    <property type="component" value="Unassembled WGS sequence"/>
</dbReference>
<keyword evidence="11" id="KW-0482">Metalloprotease</keyword>
<dbReference type="GO" id="GO:0015631">
    <property type="term" value="F:tubulin binding"/>
    <property type="evidence" value="ECO:0000318"/>
    <property type="project" value="GO_Central"/>
</dbReference>
<keyword evidence="9" id="KW-0378">Hydrolase</keyword>
<evidence type="ECO:0000256" key="5">
    <source>
        <dbReference type="ARBA" id="ARBA00005988"/>
    </source>
</evidence>
<dbReference type="OMA" id="HENSRIQ"/>
<evidence type="ECO:0000256" key="6">
    <source>
        <dbReference type="ARBA" id="ARBA00022490"/>
    </source>
</evidence>
<dbReference type="GO" id="GO:0030496">
    <property type="term" value="C:midbody"/>
    <property type="evidence" value="ECO:0007669"/>
    <property type="project" value="UniProtKB-SubCell"/>
</dbReference>
<keyword evidence="8" id="KW-0479">Metal-binding</keyword>
<dbReference type="AlphaFoldDB" id="A0A7M7SXT5"/>
<evidence type="ECO:0000256" key="1">
    <source>
        <dbReference type="ARBA" id="ARBA00001947"/>
    </source>
</evidence>
<evidence type="ECO:0000256" key="3">
    <source>
        <dbReference type="ARBA" id="ARBA00004186"/>
    </source>
</evidence>
<comment type="catalytic activity">
    <reaction evidence="15">
        <text>C-terminal L-alpha-aminoacyl-L-glutamyl-L-glutamyl-[tubulin] + H2O = C-terminal L-alpha-aminoacyl-L-glutamyl-[tubulin] + L-glutamate</text>
        <dbReference type="Rhea" id="RHEA:63792"/>
        <dbReference type="Rhea" id="RHEA-COMP:16435"/>
        <dbReference type="Rhea" id="RHEA-COMP:16436"/>
        <dbReference type="ChEBI" id="CHEBI:15377"/>
        <dbReference type="ChEBI" id="CHEBI:29985"/>
        <dbReference type="ChEBI" id="CHEBI:149555"/>
        <dbReference type="ChEBI" id="CHEBI:149556"/>
        <dbReference type="EC" id="3.4.17.24"/>
    </reaction>
    <physiologicalReaction direction="left-to-right" evidence="15">
        <dbReference type="Rhea" id="RHEA:63793"/>
    </physiologicalReaction>
</comment>
<dbReference type="EC" id="3.4.17.24" evidence="17"/>
<dbReference type="PROSITE" id="PS52035">
    <property type="entry name" value="PEPTIDASE_M14"/>
    <property type="match status" value="1"/>
</dbReference>
<feature type="compositionally biased region" description="Low complexity" evidence="22">
    <location>
        <begin position="783"/>
        <end position="809"/>
    </location>
</feature>
<keyword evidence="12" id="KW-0206">Cytoskeleton</keyword>
<feature type="compositionally biased region" description="Polar residues" evidence="22">
    <location>
        <begin position="742"/>
        <end position="754"/>
    </location>
</feature>
<accession>A0A7M7SXT5</accession>
<dbReference type="PANTHER" id="PTHR12756:SF12">
    <property type="entry name" value="CYTOSOLIC CARBOXYPEPTIDASE-LIKE PROTEIN 5"/>
    <property type="match status" value="1"/>
</dbReference>
<dbReference type="GO" id="GO:0005634">
    <property type="term" value="C:nucleus"/>
    <property type="evidence" value="ECO:0007669"/>
    <property type="project" value="UniProtKB-SubCell"/>
</dbReference>
<dbReference type="EnsemblMetazoa" id="XM_030983327">
    <property type="protein sequence ID" value="XP_030839187"/>
    <property type="gene ID" value="LOC764034"/>
</dbReference>
<dbReference type="KEGG" id="spu:764034"/>
<dbReference type="InParanoid" id="A0A7M7SXT5"/>
<comment type="catalytic activity">
    <reaction evidence="20">
        <text>gamma-L-glutamyl-L-glutamyl-[protein] + H2O = L-glutamyl-[protein] + L-glutamate</text>
        <dbReference type="Rhea" id="RHEA:60152"/>
        <dbReference type="Rhea" id="RHEA-COMP:10208"/>
        <dbReference type="Rhea" id="RHEA-COMP:15517"/>
        <dbReference type="ChEBI" id="CHEBI:15377"/>
        <dbReference type="ChEBI" id="CHEBI:29973"/>
        <dbReference type="ChEBI" id="CHEBI:29985"/>
        <dbReference type="ChEBI" id="CHEBI:143622"/>
    </reaction>
    <physiologicalReaction direction="left-to-right" evidence="20">
        <dbReference type="Rhea" id="RHEA:60153"/>
    </physiologicalReaction>
</comment>
<evidence type="ECO:0000256" key="13">
    <source>
        <dbReference type="ARBA" id="ARBA00023242"/>
    </source>
</evidence>
<dbReference type="GO" id="GO:0005737">
    <property type="term" value="C:cytoplasm"/>
    <property type="evidence" value="ECO:0000318"/>
    <property type="project" value="GO_Central"/>
</dbReference>
<evidence type="ECO:0000256" key="11">
    <source>
        <dbReference type="ARBA" id="ARBA00023049"/>
    </source>
</evidence>
<evidence type="ECO:0000256" key="15">
    <source>
        <dbReference type="ARBA" id="ARBA00024524"/>
    </source>
</evidence>
<dbReference type="CDD" id="cd06236">
    <property type="entry name" value="M14_AGBL5_like"/>
    <property type="match status" value="1"/>
</dbReference>
<dbReference type="InterPro" id="IPR050821">
    <property type="entry name" value="Cytosolic_carboxypeptidase"/>
</dbReference>
<evidence type="ECO:0000259" key="23">
    <source>
        <dbReference type="PROSITE" id="PS52035"/>
    </source>
</evidence>
<reference evidence="24" key="2">
    <citation type="submission" date="2021-01" db="UniProtKB">
        <authorList>
            <consortium name="EnsemblMetazoa"/>
        </authorList>
    </citation>
    <scope>IDENTIFICATION</scope>
</reference>
<dbReference type="GO" id="GO:0006508">
    <property type="term" value="P:proteolysis"/>
    <property type="evidence" value="ECO:0007669"/>
    <property type="project" value="UniProtKB-KW"/>
</dbReference>
<dbReference type="SUPFAM" id="SSF53187">
    <property type="entry name" value="Zn-dependent exopeptidases"/>
    <property type="match status" value="2"/>
</dbReference>
<comment type="subcellular location">
    <subcellularLocation>
        <location evidence="3">Cytoplasm</location>
        <location evidence="3">Cytoskeleton</location>
        <location evidence="3">Spindle</location>
    </subcellularLocation>
    <subcellularLocation>
        <location evidence="4">Midbody</location>
    </subcellularLocation>
    <subcellularLocation>
        <location evidence="2">Nucleus</location>
    </subcellularLocation>
</comment>
<evidence type="ECO:0000313" key="24">
    <source>
        <dbReference type="EnsemblMetazoa" id="XP_030839187"/>
    </source>
</evidence>
<dbReference type="InterPro" id="IPR040626">
    <property type="entry name" value="Pepdidase_M14_N"/>
</dbReference>
<protein>
    <recommendedName>
        <fullName evidence="14">Cytosolic carboxypeptidase-like protein 5</fullName>
        <ecNumber evidence="17">3.4.17.24</ecNumber>
    </recommendedName>
    <alternativeName>
        <fullName evidence="19">ATP/GTP-binding protein-like 5</fullName>
    </alternativeName>
    <alternativeName>
        <fullName evidence="18">Protein deglutamylase CCP5</fullName>
    </alternativeName>
</protein>
<evidence type="ECO:0000256" key="2">
    <source>
        <dbReference type="ARBA" id="ARBA00004123"/>
    </source>
</evidence>
<feature type="compositionally biased region" description="Basic residues" evidence="22">
    <location>
        <begin position="1036"/>
        <end position="1064"/>
    </location>
</feature>
<comment type="catalytic activity">
    <reaction evidence="16">
        <text>C-terminal L-alpha-aminoacyl-L-glutamyl-[tubulin] + H2O = C-terminal L-alpha-aminoacyl-[tubulin] + L-glutamate</text>
        <dbReference type="Rhea" id="RHEA:63796"/>
        <dbReference type="Rhea" id="RHEA-COMP:16436"/>
        <dbReference type="Rhea" id="RHEA-COMP:16437"/>
        <dbReference type="ChEBI" id="CHEBI:15377"/>
        <dbReference type="ChEBI" id="CHEBI:29985"/>
        <dbReference type="ChEBI" id="CHEBI:90782"/>
        <dbReference type="ChEBI" id="CHEBI:149556"/>
        <dbReference type="EC" id="3.4.17.24"/>
    </reaction>
    <physiologicalReaction direction="left-to-right" evidence="16">
        <dbReference type="Rhea" id="RHEA:63797"/>
    </physiologicalReaction>
</comment>
<evidence type="ECO:0000256" key="7">
    <source>
        <dbReference type="ARBA" id="ARBA00022670"/>
    </source>
</evidence>
<evidence type="ECO:0000256" key="21">
    <source>
        <dbReference type="PROSITE-ProRule" id="PRU01379"/>
    </source>
</evidence>
<evidence type="ECO:0000256" key="10">
    <source>
        <dbReference type="ARBA" id="ARBA00022833"/>
    </source>
</evidence>
<feature type="compositionally biased region" description="Basic and acidic residues" evidence="22">
    <location>
        <begin position="1122"/>
        <end position="1131"/>
    </location>
</feature>
<name>A0A7M7SXT5_STRPU</name>
<keyword evidence="25" id="KW-1185">Reference proteome</keyword>